<keyword evidence="1" id="KW-1133">Transmembrane helix</keyword>
<reference evidence="2" key="1">
    <citation type="submission" date="2021-01" db="EMBL/GenBank/DDBJ databases">
        <authorList>
            <person name="Corre E."/>
            <person name="Pelletier E."/>
            <person name="Niang G."/>
            <person name="Scheremetjew M."/>
            <person name="Finn R."/>
            <person name="Kale V."/>
            <person name="Holt S."/>
            <person name="Cochrane G."/>
            <person name="Meng A."/>
            <person name="Brown T."/>
            <person name="Cohen L."/>
        </authorList>
    </citation>
    <scope>NUCLEOTIDE SEQUENCE</scope>
    <source>
        <strain evidence="2">CCMP1381</strain>
    </source>
</reference>
<dbReference type="EMBL" id="HBGS01043966">
    <property type="protein sequence ID" value="CAD9455339.1"/>
    <property type="molecule type" value="Transcribed_RNA"/>
</dbReference>
<feature type="transmembrane region" description="Helical" evidence="1">
    <location>
        <begin position="15"/>
        <end position="36"/>
    </location>
</feature>
<evidence type="ECO:0000256" key="1">
    <source>
        <dbReference type="SAM" id="Phobius"/>
    </source>
</evidence>
<sequence length="122" mass="13494">MIVSCEGGCPEASTLHMAVFFSAAFSIGFLLAAFIWHTIIRHCDCPSVLPHWLTTNKNTYTELGELSSTAQRRALRKSSSSEHSTLVGTRHSALLVELPSAVHITHEDQIQPDPSQRIRILI</sequence>
<proteinExistence type="predicted"/>
<evidence type="ECO:0000313" key="2">
    <source>
        <dbReference type="EMBL" id="CAD9455339.1"/>
    </source>
</evidence>
<accession>A0A7S2DKI6</accession>
<protein>
    <submittedName>
        <fullName evidence="2">Uncharacterized protein</fullName>
    </submittedName>
</protein>
<keyword evidence="1" id="KW-0812">Transmembrane</keyword>
<gene>
    <name evidence="2" type="ORF">DSPE1174_LOCUS22662</name>
</gene>
<dbReference type="AlphaFoldDB" id="A0A7S2DKI6"/>
<keyword evidence="1" id="KW-0472">Membrane</keyword>
<name>A0A7S2DKI6_9STRA</name>
<organism evidence="2">
    <name type="scientific">Octactis speculum</name>
    <dbReference type="NCBI Taxonomy" id="3111310"/>
    <lineage>
        <taxon>Eukaryota</taxon>
        <taxon>Sar</taxon>
        <taxon>Stramenopiles</taxon>
        <taxon>Ochrophyta</taxon>
        <taxon>Dictyochophyceae</taxon>
        <taxon>Dictyochales</taxon>
        <taxon>Dictyochaceae</taxon>
        <taxon>Octactis</taxon>
    </lineage>
</organism>